<organism evidence="1 2">
    <name type="scientific">Armillaria ostoyae</name>
    <name type="common">Armillaria root rot fungus</name>
    <dbReference type="NCBI Taxonomy" id="47428"/>
    <lineage>
        <taxon>Eukaryota</taxon>
        <taxon>Fungi</taxon>
        <taxon>Dikarya</taxon>
        <taxon>Basidiomycota</taxon>
        <taxon>Agaricomycotina</taxon>
        <taxon>Agaricomycetes</taxon>
        <taxon>Agaricomycetidae</taxon>
        <taxon>Agaricales</taxon>
        <taxon>Marasmiineae</taxon>
        <taxon>Physalacriaceae</taxon>
        <taxon>Armillaria</taxon>
    </lineage>
</organism>
<sequence length="102" mass="11690">MHAKSAWKQLSRWPSALYIFITRARRRKDKDQAGQRVVIGIRLPSVTLKSSRCVYLLSLRTETPKEMVMSSHGVMGQLAGRLARLSNIKIIIEIRLAWTTQL</sequence>
<accession>A0A284S7N3</accession>
<dbReference type="EMBL" id="FUEG01000040">
    <property type="protein sequence ID" value="SJL17025.1"/>
    <property type="molecule type" value="Genomic_DNA"/>
</dbReference>
<dbReference type="AlphaFoldDB" id="A0A284S7N3"/>
<evidence type="ECO:0000313" key="2">
    <source>
        <dbReference type="Proteomes" id="UP000219338"/>
    </source>
</evidence>
<dbReference type="Proteomes" id="UP000219338">
    <property type="component" value="Unassembled WGS sequence"/>
</dbReference>
<evidence type="ECO:0000313" key="1">
    <source>
        <dbReference type="EMBL" id="SJL17025.1"/>
    </source>
</evidence>
<reference evidence="2" key="1">
    <citation type="journal article" date="2017" name="Nat. Ecol. Evol.">
        <title>Genome expansion and lineage-specific genetic innovations in the forest pathogenic fungi Armillaria.</title>
        <authorList>
            <person name="Sipos G."/>
            <person name="Prasanna A.N."/>
            <person name="Walter M.C."/>
            <person name="O'Connor E."/>
            <person name="Balint B."/>
            <person name="Krizsan K."/>
            <person name="Kiss B."/>
            <person name="Hess J."/>
            <person name="Varga T."/>
            <person name="Slot J."/>
            <person name="Riley R."/>
            <person name="Boka B."/>
            <person name="Rigling D."/>
            <person name="Barry K."/>
            <person name="Lee J."/>
            <person name="Mihaltcheva S."/>
            <person name="LaButti K."/>
            <person name="Lipzen A."/>
            <person name="Waldron R."/>
            <person name="Moloney N.M."/>
            <person name="Sperisen C."/>
            <person name="Kredics L."/>
            <person name="Vagvoelgyi C."/>
            <person name="Patrignani A."/>
            <person name="Fitzpatrick D."/>
            <person name="Nagy I."/>
            <person name="Doyle S."/>
            <person name="Anderson J.B."/>
            <person name="Grigoriev I.V."/>
            <person name="Gueldener U."/>
            <person name="Muensterkoetter M."/>
            <person name="Nagy L.G."/>
        </authorList>
    </citation>
    <scope>NUCLEOTIDE SEQUENCE [LARGE SCALE GENOMIC DNA]</scope>
    <source>
        <strain evidence="2">C18/9</strain>
    </source>
</reference>
<name>A0A284S7N3_ARMOS</name>
<protein>
    <submittedName>
        <fullName evidence="1">Uncharacterized protein</fullName>
    </submittedName>
</protein>
<keyword evidence="2" id="KW-1185">Reference proteome</keyword>
<gene>
    <name evidence="1" type="ORF">ARMOST_20565</name>
</gene>
<proteinExistence type="predicted"/>